<dbReference type="Pfam" id="PF04149">
    <property type="entry name" value="DUF397"/>
    <property type="match status" value="1"/>
</dbReference>
<feature type="domain" description="DUF397" evidence="1">
    <location>
        <begin position="19"/>
        <end position="73"/>
    </location>
</feature>
<reference evidence="2" key="1">
    <citation type="submission" date="2020-12" db="EMBL/GenBank/DDBJ databases">
        <title>Genomic characterization of non-nitrogen-fixing Frankia strains.</title>
        <authorList>
            <person name="Carlos-Shanley C."/>
            <person name="Guerra T."/>
            <person name="Hahn D."/>
        </authorList>
    </citation>
    <scope>NUCLEOTIDE SEQUENCE</scope>
    <source>
        <strain evidence="2">CN6</strain>
    </source>
</reference>
<evidence type="ECO:0000313" key="2">
    <source>
        <dbReference type="EMBL" id="MBL7628750.1"/>
    </source>
</evidence>
<accession>A0A937RGW2</accession>
<protein>
    <submittedName>
        <fullName evidence="2">DUF397 domain-containing protein</fullName>
    </submittedName>
</protein>
<dbReference type="InterPro" id="IPR007278">
    <property type="entry name" value="DUF397"/>
</dbReference>
<comment type="caution">
    <text evidence="2">The sequence shown here is derived from an EMBL/GenBank/DDBJ whole genome shotgun (WGS) entry which is preliminary data.</text>
</comment>
<sequence length="79" mass="8569">MTTHTYIPAFPFSARFTPLTWRKSSYSGGTGGNCVEVAPLPDGGRAVRDSKNPAGPVLYFTPAEWSAFLAGVRDNEFDL</sequence>
<dbReference type="EMBL" id="JAEACQ010000195">
    <property type="protein sequence ID" value="MBL7628750.1"/>
    <property type="molecule type" value="Genomic_DNA"/>
</dbReference>
<evidence type="ECO:0000313" key="3">
    <source>
        <dbReference type="Proteomes" id="UP000604475"/>
    </source>
</evidence>
<keyword evidence="3" id="KW-1185">Reference proteome</keyword>
<gene>
    <name evidence="2" type="ORF">I7412_16635</name>
</gene>
<dbReference type="RefSeq" id="WP_203003681.1">
    <property type="nucleotide sequence ID" value="NZ_JADWYU010000153.1"/>
</dbReference>
<dbReference type="Proteomes" id="UP000604475">
    <property type="component" value="Unassembled WGS sequence"/>
</dbReference>
<organism evidence="2 3">
    <name type="scientific">Frankia nepalensis</name>
    <dbReference type="NCBI Taxonomy" id="1836974"/>
    <lineage>
        <taxon>Bacteria</taxon>
        <taxon>Bacillati</taxon>
        <taxon>Actinomycetota</taxon>
        <taxon>Actinomycetes</taxon>
        <taxon>Frankiales</taxon>
        <taxon>Frankiaceae</taxon>
        <taxon>Frankia</taxon>
    </lineage>
</organism>
<evidence type="ECO:0000259" key="1">
    <source>
        <dbReference type="Pfam" id="PF04149"/>
    </source>
</evidence>
<proteinExistence type="predicted"/>
<dbReference type="AlphaFoldDB" id="A0A937RGW2"/>
<name>A0A937RGW2_9ACTN</name>